<sequence length="181" mass="21644">MFLMDCGKISGKNYLWRTRTTAFPVPLRTISKRKRLLLDLIGHYYTVLQGLQQQLSYSLFWAGYLILSEINKNRNQKNNMLQKIISEKKQEIGQSMKIRQVILKYRILALILTGFQIGYLQKKPLKIHYQKQNPVLKIMKITHRKILSIIEMFLKTYWLRREMQKTLEKTLFLKKAKLILL</sequence>
<evidence type="ECO:0000313" key="1">
    <source>
        <dbReference type="EMBL" id="TNV71648.1"/>
    </source>
</evidence>
<gene>
    <name evidence="1" type="ORF">FGO68_gene13138</name>
</gene>
<dbReference type="AlphaFoldDB" id="A0A8J8NB07"/>
<organism evidence="1 2">
    <name type="scientific">Halteria grandinella</name>
    <dbReference type="NCBI Taxonomy" id="5974"/>
    <lineage>
        <taxon>Eukaryota</taxon>
        <taxon>Sar</taxon>
        <taxon>Alveolata</taxon>
        <taxon>Ciliophora</taxon>
        <taxon>Intramacronucleata</taxon>
        <taxon>Spirotrichea</taxon>
        <taxon>Stichotrichia</taxon>
        <taxon>Sporadotrichida</taxon>
        <taxon>Halteriidae</taxon>
        <taxon>Halteria</taxon>
    </lineage>
</organism>
<dbReference type="EMBL" id="RRYP01029741">
    <property type="protein sequence ID" value="TNV71648.1"/>
    <property type="molecule type" value="Genomic_DNA"/>
</dbReference>
<dbReference type="Proteomes" id="UP000785679">
    <property type="component" value="Unassembled WGS sequence"/>
</dbReference>
<name>A0A8J8NB07_HALGN</name>
<comment type="caution">
    <text evidence="1">The sequence shown here is derived from an EMBL/GenBank/DDBJ whole genome shotgun (WGS) entry which is preliminary data.</text>
</comment>
<accession>A0A8J8NB07</accession>
<proteinExistence type="predicted"/>
<protein>
    <submittedName>
        <fullName evidence="1">Uncharacterized protein</fullName>
    </submittedName>
</protein>
<reference evidence="1" key="1">
    <citation type="submission" date="2019-06" db="EMBL/GenBank/DDBJ databases">
        <authorList>
            <person name="Zheng W."/>
        </authorList>
    </citation>
    <scope>NUCLEOTIDE SEQUENCE</scope>
    <source>
        <strain evidence="1">QDHG01</strain>
    </source>
</reference>
<evidence type="ECO:0000313" key="2">
    <source>
        <dbReference type="Proteomes" id="UP000785679"/>
    </source>
</evidence>
<keyword evidence="2" id="KW-1185">Reference proteome</keyword>